<evidence type="ECO:0000313" key="3">
    <source>
        <dbReference type="Proteomes" id="UP000295087"/>
    </source>
</evidence>
<feature type="compositionally biased region" description="Basic and acidic residues" evidence="1">
    <location>
        <begin position="270"/>
        <end position="280"/>
    </location>
</feature>
<dbReference type="AlphaFoldDB" id="A0A4R6P308"/>
<feature type="region of interest" description="Disordered" evidence="1">
    <location>
        <begin position="265"/>
        <end position="296"/>
    </location>
</feature>
<protein>
    <submittedName>
        <fullName evidence="2">Uncharacterized protein</fullName>
    </submittedName>
</protein>
<dbReference type="Proteomes" id="UP000295087">
    <property type="component" value="Unassembled WGS sequence"/>
</dbReference>
<comment type="caution">
    <text evidence="2">The sequence shown here is derived from an EMBL/GenBank/DDBJ whole genome shotgun (WGS) entry which is preliminary data.</text>
</comment>
<proteinExistence type="predicted"/>
<reference evidence="2 3" key="1">
    <citation type="submission" date="2019-03" db="EMBL/GenBank/DDBJ databases">
        <title>Genomic Encyclopedia of Type Strains, Phase IV (KMG-IV): sequencing the most valuable type-strain genomes for metagenomic binning, comparative biology and taxonomic classification.</title>
        <authorList>
            <person name="Goeker M."/>
        </authorList>
    </citation>
    <scope>NUCLEOTIDE SEQUENCE [LARGE SCALE GENOMIC DNA]</scope>
    <source>
        <strain evidence="2 3">DSM 44496</strain>
    </source>
</reference>
<name>A0A4R6P308_NOCIG</name>
<organism evidence="2 3">
    <name type="scientific">Nocardia ignorata</name>
    <dbReference type="NCBI Taxonomy" id="145285"/>
    <lineage>
        <taxon>Bacteria</taxon>
        <taxon>Bacillati</taxon>
        <taxon>Actinomycetota</taxon>
        <taxon>Actinomycetes</taxon>
        <taxon>Mycobacteriales</taxon>
        <taxon>Nocardiaceae</taxon>
        <taxon>Nocardia</taxon>
    </lineage>
</organism>
<evidence type="ECO:0000313" key="2">
    <source>
        <dbReference type="EMBL" id="TDP31596.1"/>
    </source>
</evidence>
<evidence type="ECO:0000256" key="1">
    <source>
        <dbReference type="SAM" id="MobiDB-lite"/>
    </source>
</evidence>
<keyword evidence="3" id="KW-1185">Reference proteome</keyword>
<accession>A0A4R6P308</accession>
<dbReference type="EMBL" id="SNXK01000008">
    <property type="protein sequence ID" value="TDP31596.1"/>
    <property type="molecule type" value="Genomic_DNA"/>
</dbReference>
<sequence>MWDGAGEMFEPNPVQAKLLKAVQNLASDNQHLIERSRTGDGQDLSPMALAHLDIGRRTRENLEAIALAVGVPKSVIDYTRASGERGHRWAPGQPLLSTEAIDRDTLLRGHRTAVAELQTMAGVGAAVSQQGTLSRAGFSAFRRVMGVSWQRVGAIGHALGLTMVEQQHAWEPTTRPWTEQVAHTLSKLDRAELSARWQALIDTDFATVSMPVMVLQAAGITPDDINRQLPVLPDRMVELAAAALDADPANRDVVGLGIDAAIEATGAGAHTEHDPTDHRPGPNPDQHTGPEIGPGP</sequence>
<gene>
    <name evidence="2" type="ORF">DFR75_108201</name>
</gene>